<dbReference type="Proteomes" id="UP000291343">
    <property type="component" value="Unassembled WGS sequence"/>
</dbReference>
<gene>
    <name evidence="6" type="ORF">LSTR_LSTR010219</name>
</gene>
<keyword evidence="7" id="KW-1185">Reference proteome</keyword>
<accession>A0A482WPV9</accession>
<evidence type="ECO:0000256" key="2">
    <source>
        <dbReference type="ARBA" id="ARBA00022692"/>
    </source>
</evidence>
<dbReference type="STRING" id="195883.A0A482WPV9"/>
<dbReference type="PANTHER" id="PTHR21706">
    <property type="entry name" value="TRANSMEMBRANE PROTEIN 65"/>
    <property type="match status" value="1"/>
</dbReference>
<dbReference type="OrthoDB" id="430821at2759"/>
<organism evidence="6 7">
    <name type="scientific">Laodelphax striatellus</name>
    <name type="common">Small brown planthopper</name>
    <name type="synonym">Delphax striatella</name>
    <dbReference type="NCBI Taxonomy" id="195883"/>
    <lineage>
        <taxon>Eukaryota</taxon>
        <taxon>Metazoa</taxon>
        <taxon>Ecdysozoa</taxon>
        <taxon>Arthropoda</taxon>
        <taxon>Hexapoda</taxon>
        <taxon>Insecta</taxon>
        <taxon>Pterygota</taxon>
        <taxon>Neoptera</taxon>
        <taxon>Paraneoptera</taxon>
        <taxon>Hemiptera</taxon>
        <taxon>Auchenorrhyncha</taxon>
        <taxon>Fulgoroidea</taxon>
        <taxon>Delphacidae</taxon>
        <taxon>Criomorphinae</taxon>
        <taxon>Laodelphax</taxon>
    </lineage>
</organism>
<dbReference type="PANTHER" id="PTHR21706:SF15">
    <property type="entry name" value="TRANSMEMBRANE PROTEIN 65"/>
    <property type="match status" value="1"/>
</dbReference>
<evidence type="ECO:0000313" key="7">
    <source>
        <dbReference type="Proteomes" id="UP000291343"/>
    </source>
</evidence>
<evidence type="ECO:0000313" key="6">
    <source>
        <dbReference type="EMBL" id="RZF35528.1"/>
    </source>
</evidence>
<comment type="caution">
    <text evidence="6">The sequence shown here is derived from an EMBL/GenBank/DDBJ whole genome shotgun (WGS) entry which is preliminary data.</text>
</comment>
<dbReference type="EMBL" id="QKKF02028090">
    <property type="protein sequence ID" value="RZF35528.1"/>
    <property type="molecule type" value="Genomic_DNA"/>
</dbReference>
<evidence type="ECO:0008006" key="8">
    <source>
        <dbReference type="Google" id="ProtNLM"/>
    </source>
</evidence>
<evidence type="ECO:0000256" key="4">
    <source>
        <dbReference type="ARBA" id="ARBA00023136"/>
    </source>
</evidence>
<keyword evidence="4 5" id="KW-0472">Membrane</keyword>
<dbReference type="AlphaFoldDB" id="A0A482WPV9"/>
<dbReference type="InterPro" id="IPR019537">
    <property type="entry name" value="TMEM65"/>
</dbReference>
<protein>
    <recommendedName>
        <fullName evidence="8">Transmembrane protein 65</fullName>
    </recommendedName>
</protein>
<feature type="transmembrane region" description="Helical" evidence="5">
    <location>
        <begin position="287"/>
        <end position="307"/>
    </location>
</feature>
<dbReference type="GO" id="GO:0016020">
    <property type="term" value="C:membrane"/>
    <property type="evidence" value="ECO:0007669"/>
    <property type="project" value="UniProtKB-SubCell"/>
</dbReference>
<evidence type="ECO:0000256" key="1">
    <source>
        <dbReference type="ARBA" id="ARBA00004141"/>
    </source>
</evidence>
<dbReference type="Pfam" id="PF10507">
    <property type="entry name" value="TMEM65"/>
    <property type="match status" value="1"/>
</dbReference>
<evidence type="ECO:0000256" key="3">
    <source>
        <dbReference type="ARBA" id="ARBA00022989"/>
    </source>
</evidence>
<dbReference type="FunCoup" id="A0A482WPV9">
    <property type="interactions" value="10"/>
</dbReference>
<proteinExistence type="predicted"/>
<name>A0A482WPV9_LAOST</name>
<evidence type="ECO:0000256" key="5">
    <source>
        <dbReference type="SAM" id="Phobius"/>
    </source>
</evidence>
<keyword evidence="2 5" id="KW-0812">Transmembrane</keyword>
<sequence>MMCGRNCARLFNSVKLIDSTLSTKSVLNKNVSLFTDYSPIIRISAVGCSYLSSNLKCLTPRVNHYTISVSDAKFSCRTLSTVTTSDKITDKSDPAENVPTLTKENAHTLVMKLTTDERDALMTVLQKFESEELKAQYKGELAAFRWRSKFGRPSSLPRLGDVDPTGSYCPVPEDWLLRKYEENPSTVPKPTNKELIKVAIHNACPFIGFGFLDNFFMIICGDYIELSLGSVITITTMAAAALGNTLSDVLGIGSAAYVELLVAKFGFRPPNLSPIQLDMTSSRLASNIGRVIGVTIGCLLGMFPLLFMKPKKKEGVADIEPSSTAEVEAAPAV</sequence>
<keyword evidence="3 5" id="KW-1133">Transmembrane helix</keyword>
<reference evidence="6 7" key="1">
    <citation type="journal article" date="2017" name="Gigascience">
        <title>Genome sequence of the small brown planthopper, Laodelphax striatellus.</title>
        <authorList>
            <person name="Zhu J."/>
            <person name="Jiang F."/>
            <person name="Wang X."/>
            <person name="Yang P."/>
            <person name="Bao Y."/>
            <person name="Zhao W."/>
            <person name="Wang W."/>
            <person name="Lu H."/>
            <person name="Wang Q."/>
            <person name="Cui N."/>
            <person name="Li J."/>
            <person name="Chen X."/>
            <person name="Luo L."/>
            <person name="Yu J."/>
            <person name="Kang L."/>
            <person name="Cui F."/>
        </authorList>
    </citation>
    <scope>NUCLEOTIDE SEQUENCE [LARGE SCALE GENOMIC DNA]</scope>
    <source>
        <strain evidence="6">Lst14</strain>
    </source>
</reference>
<dbReference type="InParanoid" id="A0A482WPV9"/>
<dbReference type="GO" id="GO:0005739">
    <property type="term" value="C:mitochondrion"/>
    <property type="evidence" value="ECO:0007669"/>
    <property type="project" value="TreeGrafter"/>
</dbReference>
<comment type="subcellular location">
    <subcellularLocation>
        <location evidence="1">Membrane</location>
        <topology evidence="1">Multi-pass membrane protein</topology>
    </subcellularLocation>
</comment>